<proteinExistence type="evidence at transcript level"/>
<dbReference type="AlphaFoldDB" id="C1LGB4"/>
<reference evidence="1" key="1">
    <citation type="journal article" date="2009" name="Nature">
        <title>The Schistosoma japonicum genome reveals features of host-parasite interplay.</title>
        <authorList>
            <person name="Liu F."/>
            <person name="Zhou Y."/>
            <person name="Wang Z.Q."/>
            <person name="Lu G."/>
            <person name="Zheng H."/>
            <person name="Brindley P.J."/>
            <person name="McManus D.P."/>
            <person name="Blair D."/>
            <person name="Zhang Q.H."/>
            <person name="Zhong Y."/>
            <person name="Wang S."/>
            <person name="Han Z.G."/>
            <person name="Chen Z."/>
        </authorList>
    </citation>
    <scope>NUCLEOTIDE SEQUENCE</scope>
    <source>
        <strain evidence="1">Anhui</strain>
    </source>
</reference>
<dbReference type="EMBL" id="FN318012">
    <property type="protein sequence ID" value="CAX73741.1"/>
    <property type="molecule type" value="mRNA"/>
</dbReference>
<dbReference type="EMBL" id="FN318013">
    <property type="protein sequence ID" value="CAX73742.1"/>
    <property type="molecule type" value="mRNA"/>
</dbReference>
<sequence length="38" mass="4483">MQMLNYVKIPTLLLLLQVISINAQLNYPNTVSVQYFIW</sequence>
<accession>C1LGB4</accession>
<protein>
    <submittedName>
        <fullName evidence="1">Hypotheticial protein</fullName>
    </submittedName>
</protein>
<reference evidence="1" key="2">
    <citation type="submission" date="2009-03" db="EMBL/GenBank/DDBJ databases">
        <authorList>
            <person name="Gang L."/>
        </authorList>
    </citation>
    <scope>NUCLEOTIDE SEQUENCE</scope>
    <source>
        <strain evidence="1">Anhui</strain>
    </source>
</reference>
<evidence type="ECO:0000313" key="1">
    <source>
        <dbReference type="EMBL" id="CAX73742.1"/>
    </source>
</evidence>
<name>C1LGB4_SCHJA</name>
<organism evidence="1">
    <name type="scientific">Schistosoma japonicum</name>
    <name type="common">Blood fluke</name>
    <dbReference type="NCBI Taxonomy" id="6182"/>
    <lineage>
        <taxon>Eukaryota</taxon>
        <taxon>Metazoa</taxon>
        <taxon>Spiralia</taxon>
        <taxon>Lophotrochozoa</taxon>
        <taxon>Platyhelminthes</taxon>
        <taxon>Trematoda</taxon>
        <taxon>Digenea</taxon>
        <taxon>Strigeidida</taxon>
        <taxon>Schistosomatoidea</taxon>
        <taxon>Schistosomatidae</taxon>
        <taxon>Schistosoma</taxon>
    </lineage>
</organism>